<evidence type="ECO:0000313" key="2">
    <source>
        <dbReference type="EMBL" id="URN17490.1"/>
    </source>
</evidence>
<dbReference type="Proteomes" id="UP001056383">
    <property type="component" value="Chromosome"/>
</dbReference>
<evidence type="ECO:0000256" key="1">
    <source>
        <dbReference type="SAM" id="SignalP"/>
    </source>
</evidence>
<keyword evidence="1" id="KW-0732">Signal</keyword>
<dbReference type="Gene3D" id="2.60.20.10">
    <property type="entry name" value="Crystallins"/>
    <property type="match status" value="1"/>
</dbReference>
<keyword evidence="3" id="KW-1185">Reference proteome</keyword>
<protein>
    <recommendedName>
        <fullName evidence="4">Beta/Gamma crystallin</fullName>
    </recommendedName>
</protein>
<gene>
    <name evidence="2" type="ORF">MW084_17875</name>
</gene>
<organism evidence="2 3">
    <name type="scientific">Streptomyces sudanensis</name>
    <dbReference type="NCBI Taxonomy" id="436397"/>
    <lineage>
        <taxon>Bacteria</taxon>
        <taxon>Bacillati</taxon>
        <taxon>Actinomycetota</taxon>
        <taxon>Actinomycetes</taxon>
        <taxon>Kitasatosporales</taxon>
        <taxon>Streptomycetaceae</taxon>
        <taxon>Streptomyces</taxon>
    </lineage>
</organism>
<evidence type="ECO:0000313" key="3">
    <source>
        <dbReference type="Proteomes" id="UP001056383"/>
    </source>
</evidence>
<sequence length="142" mass="15282">MRHKSVLALLTAPMAAAALLGTAQPAGADTAGATEVRAGVLKLYEHDGYQGGYRAYSGTDRFLKNDFWRDPATGRETTRSVNDGASSMKNESGHAVFLYEHGDGSQCSGLRYTAEKYSVDSDLTYNTNNPSFDNVASCVVFQ</sequence>
<accession>A0ABY4TEX7</accession>
<feature type="chain" id="PRO_5047193872" description="Beta/Gamma crystallin" evidence="1">
    <location>
        <begin position="29"/>
        <end position="142"/>
    </location>
</feature>
<dbReference type="RefSeq" id="WP_010470051.1">
    <property type="nucleotide sequence ID" value="NZ_CP095474.1"/>
</dbReference>
<reference evidence="2" key="1">
    <citation type="submission" date="2022-04" db="EMBL/GenBank/DDBJ databases">
        <title>Systematic whole-genome sequencing reveals an unexpected diversity among actinomycetoma pathogens and provides insights into their antibacterial susceptibilities.</title>
        <authorList>
            <person name="Watson A.K."/>
            <person name="Kepplinger B."/>
            <person name="Bakhiet S.M."/>
            <person name="Mhmoud N.A."/>
            <person name="Chapman J."/>
            <person name="Allenby N."/>
            <person name="Mickiewicz K."/>
            <person name="Goodfellow M."/>
            <person name="Fahal A.H."/>
            <person name="Errington J."/>
        </authorList>
    </citation>
    <scope>NUCLEOTIDE SEQUENCE</scope>
    <source>
        <strain evidence="2">SD 504</strain>
    </source>
</reference>
<feature type="signal peptide" evidence="1">
    <location>
        <begin position="1"/>
        <end position="28"/>
    </location>
</feature>
<name>A0ABY4TEX7_9ACTN</name>
<proteinExistence type="predicted"/>
<dbReference type="EMBL" id="CP095474">
    <property type="protein sequence ID" value="URN17490.1"/>
    <property type="molecule type" value="Genomic_DNA"/>
</dbReference>
<evidence type="ECO:0008006" key="4">
    <source>
        <dbReference type="Google" id="ProtNLM"/>
    </source>
</evidence>